<feature type="signal peptide" evidence="2">
    <location>
        <begin position="1"/>
        <end position="20"/>
    </location>
</feature>
<dbReference type="Pfam" id="PF11790">
    <property type="entry name" value="Glyco_hydro_cc"/>
    <property type="match status" value="1"/>
</dbReference>
<feature type="domain" description="Asl1-like glycosyl hydrolase catalytic" evidence="3">
    <location>
        <begin position="84"/>
        <end position="234"/>
    </location>
</feature>
<dbReference type="OMA" id="FNECDIS"/>
<dbReference type="STRING" id="5627.A0A1C7MLF0"/>
<dbReference type="OrthoDB" id="5959761at2759"/>
<evidence type="ECO:0000259" key="3">
    <source>
        <dbReference type="Pfam" id="PF11790"/>
    </source>
</evidence>
<feature type="region of interest" description="Disordered" evidence="1">
    <location>
        <begin position="25"/>
        <end position="45"/>
    </location>
</feature>
<dbReference type="PANTHER" id="PTHR34154">
    <property type="entry name" value="ALKALI-SENSITIVE LINKAGE PROTEIN 1"/>
    <property type="match status" value="1"/>
</dbReference>
<evidence type="ECO:0000256" key="1">
    <source>
        <dbReference type="SAM" id="MobiDB-lite"/>
    </source>
</evidence>
<feature type="chain" id="PRO_5008889202" description="Asl1-like glycosyl hydrolase catalytic domain-containing protein" evidence="2">
    <location>
        <begin position="21"/>
        <end position="238"/>
    </location>
</feature>
<dbReference type="Proteomes" id="UP000092993">
    <property type="component" value="Unassembled WGS sequence"/>
</dbReference>
<accession>A0A1C7MLF0</accession>
<dbReference type="EMBL" id="LUGG01000002">
    <property type="protein sequence ID" value="OBZ77693.1"/>
    <property type="molecule type" value="Genomic_DNA"/>
</dbReference>
<gene>
    <name evidence="4" type="ORF">A0H81_01697</name>
</gene>
<protein>
    <recommendedName>
        <fullName evidence="3">Asl1-like glycosyl hydrolase catalytic domain-containing protein</fullName>
    </recommendedName>
</protein>
<dbReference type="InterPro" id="IPR053183">
    <property type="entry name" value="ASL1"/>
</dbReference>
<dbReference type="PANTHER" id="PTHR34154:SF10">
    <property type="entry name" value="ASL1-LIKE GLYCOSYL HYDROLASE CATALYTIC DOMAIN-CONTAINING PROTEIN"/>
    <property type="match status" value="1"/>
</dbReference>
<sequence length="238" mass="25290">MKFSASLVSLALLLAGVAEASHMQKRHVRRGPSATVVPTSNPTAPPQLRPAHPPLLPVPPAVPSEVCLSTMPRSRHSSTLNNLPNGVEYVPMLWGTDAVHTSSWNAHANAAIANGATALLGFNEPDLNTQSNLTPQAAAQAWMTYMQPFAGKAKLVSPAITNGGPPMGTAWLDSFMSECQTLGCTIDAIAAHIYDSATNTPYFQSYITDLGTRYNKPVWITEFSGSGTTDQQSTTRGS</sequence>
<dbReference type="GO" id="GO:0009277">
    <property type="term" value="C:fungal-type cell wall"/>
    <property type="evidence" value="ECO:0007669"/>
    <property type="project" value="TreeGrafter"/>
</dbReference>
<dbReference type="Gene3D" id="3.20.20.80">
    <property type="entry name" value="Glycosidases"/>
    <property type="match status" value="1"/>
</dbReference>
<proteinExistence type="predicted"/>
<dbReference type="InterPro" id="IPR017853">
    <property type="entry name" value="GH"/>
</dbReference>
<evidence type="ECO:0000256" key="2">
    <source>
        <dbReference type="SAM" id="SignalP"/>
    </source>
</evidence>
<keyword evidence="5" id="KW-1185">Reference proteome</keyword>
<dbReference type="InterPro" id="IPR024655">
    <property type="entry name" value="Asl1_glyco_hydro_catalytic"/>
</dbReference>
<dbReference type="SUPFAM" id="SSF51445">
    <property type="entry name" value="(Trans)glycosidases"/>
    <property type="match status" value="1"/>
</dbReference>
<comment type="caution">
    <text evidence="4">The sequence shown here is derived from an EMBL/GenBank/DDBJ whole genome shotgun (WGS) entry which is preliminary data.</text>
</comment>
<keyword evidence="2" id="KW-0732">Signal</keyword>
<dbReference type="AlphaFoldDB" id="A0A1C7MLF0"/>
<evidence type="ECO:0000313" key="5">
    <source>
        <dbReference type="Proteomes" id="UP000092993"/>
    </source>
</evidence>
<name>A0A1C7MLF0_GRIFR</name>
<evidence type="ECO:0000313" key="4">
    <source>
        <dbReference type="EMBL" id="OBZ77693.1"/>
    </source>
</evidence>
<organism evidence="4 5">
    <name type="scientific">Grifola frondosa</name>
    <name type="common">Maitake</name>
    <name type="synonym">Polyporus frondosus</name>
    <dbReference type="NCBI Taxonomy" id="5627"/>
    <lineage>
        <taxon>Eukaryota</taxon>
        <taxon>Fungi</taxon>
        <taxon>Dikarya</taxon>
        <taxon>Basidiomycota</taxon>
        <taxon>Agaricomycotina</taxon>
        <taxon>Agaricomycetes</taxon>
        <taxon>Polyporales</taxon>
        <taxon>Grifolaceae</taxon>
        <taxon>Grifola</taxon>
    </lineage>
</organism>
<reference evidence="4 5" key="1">
    <citation type="submission" date="2016-03" db="EMBL/GenBank/DDBJ databases">
        <title>Whole genome sequencing of Grifola frondosa 9006-11.</title>
        <authorList>
            <person name="Min B."/>
            <person name="Park H."/>
            <person name="Kim J.-G."/>
            <person name="Cho H."/>
            <person name="Oh Y.-L."/>
            <person name="Kong W.-S."/>
            <person name="Choi I.-G."/>
        </authorList>
    </citation>
    <scope>NUCLEOTIDE SEQUENCE [LARGE SCALE GENOMIC DNA]</scope>
    <source>
        <strain evidence="4 5">9006-11</strain>
    </source>
</reference>
<dbReference type="GO" id="GO:0071966">
    <property type="term" value="P:fungal-type cell wall polysaccharide metabolic process"/>
    <property type="evidence" value="ECO:0007669"/>
    <property type="project" value="TreeGrafter"/>
</dbReference>